<dbReference type="PANTHER" id="PTHR33304:SF36">
    <property type="entry name" value="GB|AAF26970.1-RELATED"/>
    <property type="match status" value="1"/>
</dbReference>
<keyword evidence="4" id="KW-0805">Transcription regulation</keyword>
<evidence type="ECO:0000256" key="4">
    <source>
        <dbReference type="ARBA" id="ARBA00023015"/>
    </source>
</evidence>
<dbReference type="Gramene" id="EOY01701">
    <property type="protein sequence ID" value="EOY01701"/>
    <property type="gene ID" value="TCM_011536"/>
</dbReference>
<keyword evidence="5" id="KW-0804">Transcription</keyword>
<keyword evidence="3" id="KW-0862">Zinc</keyword>
<reference evidence="7 8" key="1">
    <citation type="journal article" date="2013" name="Genome Biol.">
        <title>The genome sequence of the most widely cultivated cacao type and its use to identify candidate genes regulating pod color.</title>
        <authorList>
            <person name="Motamayor J.C."/>
            <person name="Mockaitis K."/>
            <person name="Schmutz J."/>
            <person name="Haiminen N."/>
            <person name="Iii D.L."/>
            <person name="Cornejo O."/>
            <person name="Findley S.D."/>
            <person name="Zheng P."/>
            <person name="Utro F."/>
            <person name="Royaert S."/>
            <person name="Saski C."/>
            <person name="Jenkins J."/>
            <person name="Podicheti R."/>
            <person name="Zhao M."/>
            <person name="Scheffler B.E."/>
            <person name="Stack J.C."/>
            <person name="Feltus F.A."/>
            <person name="Mustiga G.M."/>
            <person name="Amores F."/>
            <person name="Phillips W."/>
            <person name="Marelli J.P."/>
            <person name="May G.D."/>
            <person name="Shapiro H."/>
            <person name="Ma J."/>
            <person name="Bustamante C.D."/>
            <person name="Schnell R.J."/>
            <person name="Main D."/>
            <person name="Gilbert D."/>
            <person name="Parida L."/>
            <person name="Kuhn D.N."/>
        </authorList>
    </citation>
    <scope>NUCLEOTIDE SEQUENCE [LARGE SCALE GENOMIC DNA]</scope>
    <source>
        <strain evidence="8">cv. Matina 1-6</strain>
    </source>
</reference>
<keyword evidence="1" id="KW-0479">Metal-binding</keyword>
<dbReference type="PANTHER" id="PTHR33304">
    <property type="match status" value="1"/>
</dbReference>
<dbReference type="InterPro" id="IPR049914">
    <property type="entry name" value="PHD1-3/5-6"/>
</dbReference>
<evidence type="ECO:0000256" key="1">
    <source>
        <dbReference type="ARBA" id="ARBA00022723"/>
    </source>
</evidence>
<dbReference type="EMBL" id="CM001880">
    <property type="protein sequence ID" value="EOY01701.1"/>
    <property type="molecule type" value="Genomic_DNA"/>
</dbReference>
<evidence type="ECO:0000313" key="8">
    <source>
        <dbReference type="Proteomes" id="UP000026915"/>
    </source>
</evidence>
<evidence type="ECO:0000256" key="2">
    <source>
        <dbReference type="ARBA" id="ARBA00022771"/>
    </source>
</evidence>
<gene>
    <name evidence="7" type="ORF">TCM_011536</name>
</gene>
<organism evidence="7 8">
    <name type="scientific">Theobroma cacao</name>
    <name type="common">Cacao</name>
    <name type="synonym">Cocoa</name>
    <dbReference type="NCBI Taxonomy" id="3641"/>
    <lineage>
        <taxon>Eukaryota</taxon>
        <taxon>Viridiplantae</taxon>
        <taxon>Streptophyta</taxon>
        <taxon>Embryophyta</taxon>
        <taxon>Tracheophyta</taxon>
        <taxon>Spermatophyta</taxon>
        <taxon>Magnoliopsida</taxon>
        <taxon>eudicotyledons</taxon>
        <taxon>Gunneridae</taxon>
        <taxon>Pentapetalae</taxon>
        <taxon>rosids</taxon>
        <taxon>malvids</taxon>
        <taxon>Malvales</taxon>
        <taxon>Malvaceae</taxon>
        <taxon>Byttnerioideae</taxon>
        <taxon>Theobroma</taxon>
    </lineage>
</organism>
<accession>A0A061E9V8</accession>
<dbReference type="Pfam" id="PF23121">
    <property type="entry name" value="SPOC_AIPP2"/>
    <property type="match status" value="1"/>
</dbReference>
<dbReference type="STRING" id="3641.A0A061E9V8"/>
<proteinExistence type="predicted"/>
<name>A0A061E9V8_THECC</name>
<keyword evidence="8" id="KW-1185">Reference proteome</keyword>
<dbReference type="GO" id="GO:0034244">
    <property type="term" value="P:negative regulation of transcription elongation by RNA polymerase II"/>
    <property type="evidence" value="ECO:0007669"/>
    <property type="project" value="InterPro"/>
</dbReference>
<dbReference type="AlphaFoldDB" id="A0A061E9V8"/>
<dbReference type="HOGENOM" id="CLU_1356793_0_0_1"/>
<evidence type="ECO:0000313" key="7">
    <source>
        <dbReference type="EMBL" id="EOY01701.1"/>
    </source>
</evidence>
<evidence type="ECO:0000256" key="3">
    <source>
        <dbReference type="ARBA" id="ARBA00022833"/>
    </source>
</evidence>
<dbReference type="InterPro" id="IPR056280">
    <property type="entry name" value="AIPP2-like_SPOC"/>
</dbReference>
<feature type="domain" description="AIPP2-like SPOC-like" evidence="6">
    <location>
        <begin position="23"/>
        <end position="132"/>
    </location>
</feature>
<sequence>MFVEMCRGFFEILDIDTLQGITEEIRFCEGFSAHPAATANPKAYEFTKQIAGLMQFKLYPRSDVWHEIFKTDIADPNNVALYFYPSGIESSKRKYSTLLKYMVKNDMVMKSRMGSVELMVLTSKLLPSDFQSEKPVLADSLQVTKDALNPGILSGLLQEPEASFMRSMACGRSGLPLPLPLSNNWFKLQCSYHPRKSEEEAC</sequence>
<dbReference type="GO" id="GO:0008270">
    <property type="term" value="F:zinc ion binding"/>
    <property type="evidence" value="ECO:0007669"/>
    <property type="project" value="UniProtKB-KW"/>
</dbReference>
<keyword evidence="2" id="KW-0863">Zinc-finger</keyword>
<evidence type="ECO:0000259" key="6">
    <source>
        <dbReference type="Pfam" id="PF23121"/>
    </source>
</evidence>
<protein>
    <recommendedName>
        <fullName evidence="6">AIPP2-like SPOC-like domain-containing protein</fullName>
    </recommendedName>
</protein>
<evidence type="ECO:0000256" key="5">
    <source>
        <dbReference type="ARBA" id="ARBA00023163"/>
    </source>
</evidence>
<dbReference type="GO" id="GO:0140566">
    <property type="term" value="F:histone reader activity"/>
    <property type="evidence" value="ECO:0007669"/>
    <property type="project" value="InterPro"/>
</dbReference>
<dbReference type="InParanoid" id="A0A061E9V8"/>
<dbReference type="Proteomes" id="UP000026915">
    <property type="component" value="Chromosome 2"/>
</dbReference>